<dbReference type="InterPro" id="IPR044922">
    <property type="entry name" value="DUF2063_N_sf"/>
</dbReference>
<proteinExistence type="predicted"/>
<dbReference type="Proteomes" id="UP001374803">
    <property type="component" value="Chromosome"/>
</dbReference>
<keyword evidence="2" id="KW-0238">DNA-binding</keyword>
<gene>
    <name evidence="2" type="ORF">LVJ94_47350</name>
</gene>
<dbReference type="Gene3D" id="1.10.150.690">
    <property type="entry name" value="DUF2063"/>
    <property type="match status" value="1"/>
</dbReference>
<dbReference type="GO" id="GO:0003677">
    <property type="term" value="F:DNA binding"/>
    <property type="evidence" value="ECO:0007669"/>
    <property type="project" value="UniProtKB-KW"/>
</dbReference>
<name>A0ABZ2L0R4_9BACT</name>
<protein>
    <submittedName>
        <fullName evidence="2">DNA-binding domain-containing protein</fullName>
    </submittedName>
</protein>
<evidence type="ECO:0000313" key="3">
    <source>
        <dbReference type="Proteomes" id="UP001374803"/>
    </source>
</evidence>
<feature type="domain" description="Putative DNA-binding" evidence="1">
    <location>
        <begin position="31"/>
        <end position="107"/>
    </location>
</feature>
<reference evidence="2" key="1">
    <citation type="submission" date="2021-12" db="EMBL/GenBank/DDBJ databases">
        <title>Discovery of the Pendulisporaceae a myxobacterial family with distinct sporulation behavior and unique specialized metabolism.</title>
        <authorList>
            <person name="Garcia R."/>
            <person name="Popoff A."/>
            <person name="Bader C.D."/>
            <person name="Loehr J."/>
            <person name="Walesch S."/>
            <person name="Walt C."/>
            <person name="Boldt J."/>
            <person name="Bunk B."/>
            <person name="Haeckl F.J.F.P.J."/>
            <person name="Gunesch A.P."/>
            <person name="Birkelbach J."/>
            <person name="Nuebel U."/>
            <person name="Pietschmann T."/>
            <person name="Bach T."/>
            <person name="Mueller R."/>
        </authorList>
    </citation>
    <scope>NUCLEOTIDE SEQUENCE</scope>
    <source>
        <strain evidence="2">MSr11367</strain>
    </source>
</reference>
<keyword evidence="3" id="KW-1185">Reference proteome</keyword>
<accession>A0ABZ2L0R4</accession>
<dbReference type="RefSeq" id="WP_394834149.1">
    <property type="nucleotide sequence ID" value="NZ_CP089929.1"/>
</dbReference>
<organism evidence="2 3">
    <name type="scientific">Pendulispora rubella</name>
    <dbReference type="NCBI Taxonomy" id="2741070"/>
    <lineage>
        <taxon>Bacteria</taxon>
        <taxon>Pseudomonadati</taxon>
        <taxon>Myxococcota</taxon>
        <taxon>Myxococcia</taxon>
        <taxon>Myxococcales</taxon>
        <taxon>Sorangiineae</taxon>
        <taxon>Pendulisporaceae</taxon>
        <taxon>Pendulispora</taxon>
    </lineage>
</organism>
<dbReference type="Pfam" id="PF09836">
    <property type="entry name" value="DUF2063"/>
    <property type="match status" value="1"/>
</dbReference>
<evidence type="ECO:0000259" key="1">
    <source>
        <dbReference type="Pfam" id="PF09836"/>
    </source>
</evidence>
<evidence type="ECO:0000313" key="2">
    <source>
        <dbReference type="EMBL" id="WXB04507.1"/>
    </source>
</evidence>
<dbReference type="InterPro" id="IPR018640">
    <property type="entry name" value="DUF2063"/>
</dbReference>
<sequence>MTSLAELQAFLARAATCPRPIPEDAPLAAEAELVATGSARLSPAEQVDIYREQFWLRHRGSLLEDYQTLQHLLGDEGFDALCRRYLEVHPPDCPSLRDLAAKMPSFLAHTDPYRDDGLLADCAQVEWAFIEAFDAADAPPFDASVLATTEEDAWERAVILFHPSLQVLSLAHPAQTFREAIRRGETPERPAPQRTHLVVYRANDVLRVEVVEPMAFALLERLARGMPLGPAGEEIAAMDDSVESSIGAWFQNWVALGWLADVRV</sequence>
<dbReference type="EMBL" id="CP089983">
    <property type="protein sequence ID" value="WXB04507.1"/>
    <property type="molecule type" value="Genomic_DNA"/>
</dbReference>